<dbReference type="PANTHER" id="PTHR42781:SF4">
    <property type="entry name" value="SPERMIDINE_PUTRESCINE IMPORT ATP-BINDING PROTEIN POTA"/>
    <property type="match status" value="1"/>
</dbReference>
<evidence type="ECO:0000256" key="2">
    <source>
        <dbReference type="ARBA" id="ARBA00022448"/>
    </source>
</evidence>
<dbReference type="Pfam" id="PF08402">
    <property type="entry name" value="TOBE_2"/>
    <property type="match status" value="1"/>
</dbReference>
<proteinExistence type="inferred from homology"/>
<keyword evidence="2" id="KW-0813">Transport</keyword>
<protein>
    <submittedName>
        <fullName evidence="6">ABC transporter</fullName>
    </submittedName>
</protein>
<dbReference type="InterPro" id="IPR013611">
    <property type="entry name" value="Transp-assoc_OB_typ2"/>
</dbReference>
<dbReference type="InterPro" id="IPR003593">
    <property type="entry name" value="AAA+_ATPase"/>
</dbReference>
<organism evidence="6 7">
    <name type="scientific">Rhizobium altiplani</name>
    <dbReference type="NCBI Taxonomy" id="1864509"/>
    <lineage>
        <taxon>Bacteria</taxon>
        <taxon>Pseudomonadati</taxon>
        <taxon>Pseudomonadota</taxon>
        <taxon>Alphaproteobacteria</taxon>
        <taxon>Hyphomicrobiales</taxon>
        <taxon>Rhizobiaceae</taxon>
        <taxon>Rhizobium/Agrobacterium group</taxon>
        <taxon>Rhizobium</taxon>
    </lineage>
</organism>
<dbReference type="GO" id="GO:0015697">
    <property type="term" value="P:quaternary ammonium group transport"/>
    <property type="evidence" value="ECO:0007669"/>
    <property type="project" value="UniProtKB-ARBA"/>
</dbReference>
<evidence type="ECO:0000313" key="7">
    <source>
        <dbReference type="Proteomes" id="UP000068164"/>
    </source>
</evidence>
<dbReference type="SUPFAM" id="SSF52540">
    <property type="entry name" value="P-loop containing nucleoside triphosphate hydrolases"/>
    <property type="match status" value="1"/>
</dbReference>
<dbReference type="Proteomes" id="UP000068164">
    <property type="component" value="Unassembled WGS sequence"/>
</dbReference>
<dbReference type="AlphaFoldDB" id="A0A109JXE9"/>
<dbReference type="InterPro" id="IPR003439">
    <property type="entry name" value="ABC_transporter-like_ATP-bd"/>
</dbReference>
<evidence type="ECO:0000256" key="3">
    <source>
        <dbReference type="ARBA" id="ARBA00022741"/>
    </source>
</evidence>
<name>A0A109JXE9_9HYPH</name>
<dbReference type="SMART" id="SM00382">
    <property type="entry name" value="AAA"/>
    <property type="match status" value="1"/>
</dbReference>
<dbReference type="GO" id="GO:0043190">
    <property type="term" value="C:ATP-binding cassette (ABC) transporter complex"/>
    <property type="evidence" value="ECO:0007669"/>
    <property type="project" value="InterPro"/>
</dbReference>
<keyword evidence="4" id="KW-0067">ATP-binding</keyword>
<dbReference type="InterPro" id="IPR050093">
    <property type="entry name" value="ABC_SmlMolc_Importer"/>
</dbReference>
<dbReference type="InterPro" id="IPR027417">
    <property type="entry name" value="P-loop_NTPase"/>
</dbReference>
<accession>A0A109JXE9</accession>
<reference evidence="6 7" key="1">
    <citation type="submission" date="2015-11" db="EMBL/GenBank/DDBJ databases">
        <title>Draft Genome Sequence of the Strain BR 10423 (Rhizobium sp.) isolated from nodules of Mimosa pudica.</title>
        <authorList>
            <person name="Barauna A.C."/>
            <person name="Zilli J.E."/>
            <person name="Simoes-Araujo J.L."/>
            <person name="Reis V.M."/>
            <person name="James E.K."/>
            <person name="Reis F.B.Jr."/>
            <person name="Rouws L.F."/>
            <person name="Passos S.R."/>
            <person name="Gois S.R."/>
        </authorList>
    </citation>
    <scope>NUCLEOTIDE SEQUENCE [LARGE SCALE GENOMIC DNA]</scope>
    <source>
        <strain evidence="6 7">BR10423</strain>
    </source>
</reference>
<dbReference type="InterPro" id="IPR008995">
    <property type="entry name" value="Mo/tungstate-bd_C_term_dom"/>
</dbReference>
<dbReference type="SUPFAM" id="SSF50331">
    <property type="entry name" value="MOP-like"/>
    <property type="match status" value="1"/>
</dbReference>
<dbReference type="GO" id="GO:0016887">
    <property type="term" value="F:ATP hydrolysis activity"/>
    <property type="evidence" value="ECO:0007669"/>
    <property type="project" value="InterPro"/>
</dbReference>
<dbReference type="Gene3D" id="3.40.50.300">
    <property type="entry name" value="P-loop containing nucleotide triphosphate hydrolases"/>
    <property type="match status" value="1"/>
</dbReference>
<evidence type="ECO:0000313" key="6">
    <source>
        <dbReference type="EMBL" id="KWV56669.1"/>
    </source>
</evidence>
<dbReference type="PROSITE" id="PS50893">
    <property type="entry name" value="ABC_TRANSPORTER_2"/>
    <property type="match status" value="1"/>
</dbReference>
<dbReference type="InterPro" id="IPR017871">
    <property type="entry name" value="ABC_transporter-like_CS"/>
</dbReference>
<feature type="domain" description="ABC transporter" evidence="5">
    <location>
        <begin position="4"/>
        <end position="234"/>
    </location>
</feature>
<dbReference type="Gene3D" id="2.40.50.100">
    <property type="match status" value="1"/>
</dbReference>
<evidence type="ECO:0000256" key="4">
    <source>
        <dbReference type="ARBA" id="ARBA00022840"/>
    </source>
</evidence>
<dbReference type="GO" id="GO:0022857">
    <property type="term" value="F:transmembrane transporter activity"/>
    <property type="evidence" value="ECO:0007669"/>
    <property type="project" value="InterPro"/>
</dbReference>
<dbReference type="PROSITE" id="PS00211">
    <property type="entry name" value="ABC_TRANSPORTER_1"/>
    <property type="match status" value="1"/>
</dbReference>
<keyword evidence="3" id="KW-0547">Nucleotide-binding</keyword>
<dbReference type="Pfam" id="PF00005">
    <property type="entry name" value="ABC_tran"/>
    <property type="match status" value="1"/>
</dbReference>
<dbReference type="EMBL" id="LNCD01000034">
    <property type="protein sequence ID" value="KWV56669.1"/>
    <property type="molecule type" value="Genomic_DNA"/>
</dbReference>
<gene>
    <name evidence="6" type="ORF">AS026_33000</name>
</gene>
<dbReference type="OrthoDB" id="9802264at2"/>
<dbReference type="PANTHER" id="PTHR42781">
    <property type="entry name" value="SPERMIDINE/PUTRESCINE IMPORT ATP-BINDING PROTEIN POTA"/>
    <property type="match status" value="1"/>
</dbReference>
<dbReference type="GO" id="GO:0005524">
    <property type="term" value="F:ATP binding"/>
    <property type="evidence" value="ECO:0007669"/>
    <property type="project" value="UniProtKB-KW"/>
</dbReference>
<dbReference type="FunFam" id="3.40.50.300:FF:000425">
    <property type="entry name" value="Probable ABC transporter, ATP-binding subunit"/>
    <property type="match status" value="1"/>
</dbReference>
<keyword evidence="7" id="KW-1185">Reference proteome</keyword>
<dbReference type="InterPro" id="IPR012340">
    <property type="entry name" value="NA-bd_OB-fold"/>
</dbReference>
<comment type="caution">
    <text evidence="6">The sequence shown here is derived from an EMBL/GenBank/DDBJ whole genome shotgun (WGS) entry which is preliminary data.</text>
</comment>
<evidence type="ECO:0000259" key="5">
    <source>
        <dbReference type="PROSITE" id="PS50893"/>
    </source>
</evidence>
<evidence type="ECO:0000256" key="1">
    <source>
        <dbReference type="ARBA" id="ARBA00005417"/>
    </source>
</evidence>
<sequence length="359" mass="39372">MARLTIKGISKSFGATYAVRDVSLDVEDGELVCLLGPSGSGKSTLLRMIGGFERPTAGSILIDAKDVTSLPPEKRPTGMVFQSHALWTHMDVFNNIAFGLKLRRLPKAEIKERVEQALALVGLADYGRRITTQLSGGQQQRVALARSLVLEPKILLLDEPFASLDQHLRERLREEVRDIQQRLGITTLFVTHGQDEALALADRIVVLRDGYTEQIAPPDRIYREPETEFVAGFIGSMNFIRTTVRNGISQHAAFSLPVPVADGEIVLAIRPEALSLVAAKEMGAGIVHRSIDFGTHKIVDVDLNDGTRMKAMTSSNSDWTMGTSVEPVAAAFRAFRGNRLVHESVAVPTQENNRVFGHA</sequence>
<comment type="similarity">
    <text evidence="1">Belongs to the ABC transporter superfamily.</text>
</comment>
<dbReference type="RefSeq" id="WP_062369122.1">
    <property type="nucleotide sequence ID" value="NZ_LNCD01000034.1"/>
</dbReference>
<dbReference type="Gene3D" id="2.40.50.140">
    <property type="entry name" value="Nucleic acid-binding proteins"/>
    <property type="match status" value="1"/>
</dbReference>